<reference evidence="5" key="1">
    <citation type="submission" date="2016-10" db="EMBL/GenBank/DDBJ databases">
        <authorList>
            <person name="Varghese N."/>
            <person name="Submissions S."/>
        </authorList>
    </citation>
    <scope>NUCLEOTIDE SEQUENCE [LARGE SCALE GENOMIC DNA]</scope>
    <source>
        <strain evidence="5">DSM 11706</strain>
    </source>
</reference>
<dbReference type="Proteomes" id="UP000198734">
    <property type="component" value="Unassembled WGS sequence"/>
</dbReference>
<sequence length="517" mass="58711">MSHILIVILAGTISLFLSFFLRVKAKDAPGVQSYIKVTLLSSIFTFAYAFELASTSLTEMKFWLGIEYLAMPFIPVFVLFMCLEYVGYKIKTWIYTLFVIPITTVFMMQTNDLHHLYYKSMRINNNGPFPLLELEWGPWFYVHAISLLLCLTISILVLLKEYRKSLFLFRMQTALMVAGLLTPIIANYFYLNGSSNGIDVGPISLSITFLFHGVALLSLKMFNVAPIARESVFESLTEGIIVLNQNRVVVDFNKAILNVIPNIMPHHIGKPIAEVLSKNPILWSNLDEEVECGYTSILEGRATHFRVNFSEVLNKSGLLVGKIITFVNVTEKVQMEEKLKQLASMDGLTQIFNRTFFMRKSEMIFDELMRSGGSISVIMFDIDYFKRINDTFGHEAGDRVLTRVTSVVKEYLLVKDCIGRYGGEEFVICMPETSLIEATNRANIIRQAIAESSTIVNGEEIVVTSSFGISNVMLEVWNDSYSIPQLIREADQALYAAKHKGRNRVEIYEVNEHLVEL</sequence>
<name>A0A1I5ZLE8_9BACI</name>
<keyword evidence="5" id="KW-1185">Reference proteome</keyword>
<dbReference type="FunFam" id="3.30.70.270:FF:000001">
    <property type="entry name" value="Diguanylate cyclase domain protein"/>
    <property type="match status" value="1"/>
</dbReference>
<dbReference type="PROSITE" id="PS50113">
    <property type="entry name" value="PAC"/>
    <property type="match status" value="1"/>
</dbReference>
<dbReference type="SUPFAM" id="SSF55785">
    <property type="entry name" value="PYP-like sensor domain (PAS domain)"/>
    <property type="match status" value="1"/>
</dbReference>
<accession>A0A1I5ZLE8</accession>
<dbReference type="RefSeq" id="WP_245762709.1">
    <property type="nucleotide sequence ID" value="NZ_FOXU01000005.1"/>
</dbReference>
<dbReference type="InterPro" id="IPR031621">
    <property type="entry name" value="HisKA_7TM"/>
</dbReference>
<dbReference type="STRING" id="126156.SAMN05421670_2783"/>
<dbReference type="InterPro" id="IPR043128">
    <property type="entry name" value="Rev_trsase/Diguanyl_cyclase"/>
</dbReference>
<keyword evidence="1" id="KW-0472">Membrane</keyword>
<evidence type="ECO:0000259" key="3">
    <source>
        <dbReference type="PROSITE" id="PS50887"/>
    </source>
</evidence>
<dbReference type="GO" id="GO:0052621">
    <property type="term" value="F:diguanylate cyclase activity"/>
    <property type="evidence" value="ECO:0007669"/>
    <property type="project" value="TreeGrafter"/>
</dbReference>
<keyword evidence="1" id="KW-1133">Transmembrane helix</keyword>
<evidence type="ECO:0000313" key="4">
    <source>
        <dbReference type="EMBL" id="SFQ57183.1"/>
    </source>
</evidence>
<feature type="transmembrane region" description="Helical" evidence="1">
    <location>
        <begin position="171"/>
        <end position="191"/>
    </location>
</feature>
<evidence type="ECO:0000313" key="5">
    <source>
        <dbReference type="Proteomes" id="UP000198734"/>
    </source>
</evidence>
<proteinExistence type="predicted"/>
<dbReference type="Pfam" id="PF16927">
    <property type="entry name" value="HisKA_7TM"/>
    <property type="match status" value="1"/>
</dbReference>
<feature type="transmembrane region" description="Helical" evidence="1">
    <location>
        <begin position="93"/>
        <end position="110"/>
    </location>
</feature>
<feature type="transmembrane region" description="Helical" evidence="1">
    <location>
        <begin position="62"/>
        <end position="86"/>
    </location>
</feature>
<feature type="domain" description="GGDEF" evidence="3">
    <location>
        <begin position="373"/>
        <end position="510"/>
    </location>
</feature>
<dbReference type="Gene3D" id="3.30.70.270">
    <property type="match status" value="1"/>
</dbReference>
<dbReference type="PANTHER" id="PTHR45138:SF9">
    <property type="entry name" value="DIGUANYLATE CYCLASE DGCM-RELATED"/>
    <property type="match status" value="1"/>
</dbReference>
<dbReference type="InterPro" id="IPR050469">
    <property type="entry name" value="Diguanylate_Cyclase"/>
</dbReference>
<dbReference type="PROSITE" id="PS50887">
    <property type="entry name" value="GGDEF"/>
    <property type="match status" value="1"/>
</dbReference>
<feature type="transmembrane region" description="Helical" evidence="1">
    <location>
        <begin position="6"/>
        <end position="21"/>
    </location>
</feature>
<feature type="transmembrane region" description="Helical" evidence="1">
    <location>
        <begin position="33"/>
        <end position="50"/>
    </location>
</feature>
<dbReference type="InterPro" id="IPR035965">
    <property type="entry name" value="PAS-like_dom_sf"/>
</dbReference>
<dbReference type="Gene3D" id="3.30.450.20">
    <property type="entry name" value="PAS domain"/>
    <property type="match status" value="1"/>
</dbReference>
<gene>
    <name evidence="4" type="ORF">SAMN05421670_2783</name>
</gene>
<evidence type="ECO:0000256" key="1">
    <source>
        <dbReference type="SAM" id="Phobius"/>
    </source>
</evidence>
<dbReference type="InterPro" id="IPR000160">
    <property type="entry name" value="GGDEF_dom"/>
</dbReference>
<dbReference type="SUPFAM" id="SSF55073">
    <property type="entry name" value="Nucleotide cyclase"/>
    <property type="match status" value="1"/>
</dbReference>
<protein>
    <submittedName>
        <fullName evidence="4">Diguanylate cyclase (GGDEF) domain-containing protein</fullName>
    </submittedName>
</protein>
<feature type="transmembrane region" description="Helical" evidence="1">
    <location>
        <begin position="139"/>
        <end position="159"/>
    </location>
</feature>
<dbReference type="EMBL" id="FOXU01000005">
    <property type="protein sequence ID" value="SFQ57183.1"/>
    <property type="molecule type" value="Genomic_DNA"/>
</dbReference>
<dbReference type="Pfam" id="PF00990">
    <property type="entry name" value="GGDEF"/>
    <property type="match status" value="1"/>
</dbReference>
<dbReference type="AlphaFoldDB" id="A0A1I5ZLE8"/>
<dbReference type="InterPro" id="IPR029787">
    <property type="entry name" value="Nucleotide_cyclase"/>
</dbReference>
<dbReference type="PANTHER" id="PTHR45138">
    <property type="entry name" value="REGULATORY COMPONENTS OF SENSORY TRANSDUCTION SYSTEM"/>
    <property type="match status" value="1"/>
</dbReference>
<dbReference type="InterPro" id="IPR000700">
    <property type="entry name" value="PAS-assoc_C"/>
</dbReference>
<dbReference type="CDD" id="cd01949">
    <property type="entry name" value="GGDEF"/>
    <property type="match status" value="1"/>
</dbReference>
<evidence type="ECO:0000259" key="2">
    <source>
        <dbReference type="PROSITE" id="PS50113"/>
    </source>
</evidence>
<keyword evidence="1" id="KW-0812">Transmembrane</keyword>
<feature type="transmembrane region" description="Helical" evidence="1">
    <location>
        <begin position="203"/>
        <end position="222"/>
    </location>
</feature>
<dbReference type="SMART" id="SM00267">
    <property type="entry name" value="GGDEF"/>
    <property type="match status" value="1"/>
</dbReference>
<feature type="domain" description="PAC" evidence="2">
    <location>
        <begin position="288"/>
        <end position="341"/>
    </location>
</feature>
<organism evidence="4 5">
    <name type="scientific">Psychrobacillus psychrotolerans</name>
    <dbReference type="NCBI Taxonomy" id="126156"/>
    <lineage>
        <taxon>Bacteria</taxon>
        <taxon>Bacillati</taxon>
        <taxon>Bacillota</taxon>
        <taxon>Bacilli</taxon>
        <taxon>Bacillales</taxon>
        <taxon>Bacillaceae</taxon>
        <taxon>Psychrobacillus</taxon>
    </lineage>
</organism>
<dbReference type="NCBIfam" id="TIGR00254">
    <property type="entry name" value="GGDEF"/>
    <property type="match status" value="1"/>
</dbReference>